<dbReference type="InterPro" id="IPR000160">
    <property type="entry name" value="GGDEF_dom"/>
</dbReference>
<protein>
    <recommendedName>
        <fullName evidence="2">diguanylate cyclase</fullName>
        <ecNumber evidence="2">2.7.7.65</ecNumber>
    </recommendedName>
</protein>
<keyword evidence="4" id="KW-0472">Membrane</keyword>
<dbReference type="GO" id="GO:0043709">
    <property type="term" value="P:cell adhesion involved in single-species biofilm formation"/>
    <property type="evidence" value="ECO:0007669"/>
    <property type="project" value="TreeGrafter"/>
</dbReference>
<dbReference type="RefSeq" id="WP_133501989.1">
    <property type="nucleotide sequence ID" value="NZ_SNXC01000002.1"/>
</dbReference>
<evidence type="ECO:0000313" key="6">
    <source>
        <dbReference type="EMBL" id="TDP01238.1"/>
    </source>
</evidence>
<dbReference type="Pfam" id="PF00990">
    <property type="entry name" value="GGDEF"/>
    <property type="match status" value="1"/>
</dbReference>
<evidence type="ECO:0000256" key="1">
    <source>
        <dbReference type="ARBA" id="ARBA00001946"/>
    </source>
</evidence>
<proteinExistence type="predicted"/>
<dbReference type="Proteomes" id="UP000294656">
    <property type="component" value="Unassembled WGS sequence"/>
</dbReference>
<evidence type="ECO:0000259" key="5">
    <source>
        <dbReference type="PROSITE" id="PS50887"/>
    </source>
</evidence>
<keyword evidence="7" id="KW-1185">Reference proteome</keyword>
<comment type="catalytic activity">
    <reaction evidence="3">
        <text>2 GTP = 3',3'-c-di-GMP + 2 diphosphate</text>
        <dbReference type="Rhea" id="RHEA:24898"/>
        <dbReference type="ChEBI" id="CHEBI:33019"/>
        <dbReference type="ChEBI" id="CHEBI:37565"/>
        <dbReference type="ChEBI" id="CHEBI:58805"/>
        <dbReference type="EC" id="2.7.7.65"/>
    </reaction>
</comment>
<feature type="domain" description="GGDEF" evidence="5">
    <location>
        <begin position="227"/>
        <end position="356"/>
    </location>
</feature>
<dbReference type="InterPro" id="IPR050469">
    <property type="entry name" value="Diguanylate_Cyclase"/>
</dbReference>
<accession>A0A4R6MH35</accession>
<dbReference type="GO" id="GO:0052621">
    <property type="term" value="F:diguanylate cyclase activity"/>
    <property type="evidence" value="ECO:0007669"/>
    <property type="project" value="UniProtKB-EC"/>
</dbReference>
<dbReference type="PANTHER" id="PTHR45138">
    <property type="entry name" value="REGULATORY COMPONENTS OF SENSORY TRANSDUCTION SYSTEM"/>
    <property type="match status" value="1"/>
</dbReference>
<dbReference type="CDD" id="cd01949">
    <property type="entry name" value="GGDEF"/>
    <property type="match status" value="1"/>
</dbReference>
<comment type="caution">
    <text evidence="6">The sequence shown here is derived from an EMBL/GenBank/DDBJ whole genome shotgun (WGS) entry which is preliminary data.</text>
</comment>
<dbReference type="SUPFAM" id="SSF55073">
    <property type="entry name" value="Nucleotide cyclase"/>
    <property type="match status" value="1"/>
</dbReference>
<feature type="transmembrane region" description="Helical" evidence="4">
    <location>
        <begin position="103"/>
        <end position="122"/>
    </location>
</feature>
<keyword evidence="4" id="KW-0812">Transmembrane</keyword>
<keyword evidence="4" id="KW-1133">Transmembrane helix</keyword>
<feature type="transmembrane region" description="Helical" evidence="4">
    <location>
        <begin position="158"/>
        <end position="177"/>
    </location>
</feature>
<comment type="cofactor">
    <cofactor evidence="1">
        <name>Mg(2+)</name>
        <dbReference type="ChEBI" id="CHEBI:18420"/>
    </cofactor>
</comment>
<evidence type="ECO:0000256" key="2">
    <source>
        <dbReference type="ARBA" id="ARBA00012528"/>
    </source>
</evidence>
<dbReference type="OrthoDB" id="9803824at2"/>
<evidence type="ECO:0000313" key="7">
    <source>
        <dbReference type="Proteomes" id="UP000294656"/>
    </source>
</evidence>
<evidence type="ECO:0000256" key="4">
    <source>
        <dbReference type="SAM" id="Phobius"/>
    </source>
</evidence>
<evidence type="ECO:0000256" key="3">
    <source>
        <dbReference type="ARBA" id="ARBA00034247"/>
    </source>
</evidence>
<dbReference type="EC" id="2.7.7.65" evidence="2"/>
<feature type="transmembrane region" description="Helical" evidence="4">
    <location>
        <begin position="44"/>
        <end position="67"/>
    </location>
</feature>
<dbReference type="PROSITE" id="PS50887">
    <property type="entry name" value="GGDEF"/>
    <property type="match status" value="1"/>
</dbReference>
<dbReference type="NCBIfam" id="TIGR00254">
    <property type="entry name" value="GGDEF"/>
    <property type="match status" value="1"/>
</dbReference>
<feature type="transmembrane region" description="Helical" evidence="4">
    <location>
        <begin position="127"/>
        <end position="146"/>
    </location>
</feature>
<dbReference type="Gene3D" id="3.30.70.270">
    <property type="match status" value="1"/>
</dbReference>
<dbReference type="EMBL" id="SNXC01000002">
    <property type="protein sequence ID" value="TDP01238.1"/>
    <property type="molecule type" value="Genomic_DNA"/>
</dbReference>
<gene>
    <name evidence="6" type="ORF">DFP79_0140</name>
</gene>
<dbReference type="GO" id="GO:0005886">
    <property type="term" value="C:plasma membrane"/>
    <property type="evidence" value="ECO:0007669"/>
    <property type="project" value="TreeGrafter"/>
</dbReference>
<dbReference type="InterPro" id="IPR029787">
    <property type="entry name" value="Nucleotide_cyclase"/>
</dbReference>
<feature type="transmembrane region" description="Helical" evidence="4">
    <location>
        <begin position="20"/>
        <end position="38"/>
    </location>
</feature>
<organism evidence="6 7">
    <name type="scientific">Marinomonas balearica</name>
    <dbReference type="NCBI Taxonomy" id="491947"/>
    <lineage>
        <taxon>Bacteria</taxon>
        <taxon>Pseudomonadati</taxon>
        <taxon>Pseudomonadota</taxon>
        <taxon>Gammaproteobacteria</taxon>
        <taxon>Oceanospirillales</taxon>
        <taxon>Oceanospirillaceae</taxon>
        <taxon>Marinomonas</taxon>
    </lineage>
</organism>
<sequence>MDIIRKTSSTTEAALLKPHVFRGLLLFAMSAFAAIWSIDYTSGIIAFFDAVSYPICIAGFATIYLLSRTKKASEQSLHLTTYLIVAGYLTSSSIWHHMAENGLFSNSAQWLGLNYVIAYLFLEVRKAVIVTIASFIVTLIGHYLALIQHYPLDDTVGVVLNIGIAHTVYIVLLWTVVQMRVEHTKTHERLSTLEQHAMIDQLTNVLNRRGIEDVFKHAEENWISHKQPYAILLIDIDHFKQVNDQYGHLVGDKVLADFAALLNKLTLASNSVGRWGGEEFIILVKSRSSEECFSLAEKVRQTVERSTLGGLKELSISIGIGYANEEKSLFETFQQADSYLYAAKKTGRNKVIDRNQIIKKRQESAAEV</sequence>
<dbReference type="GO" id="GO:1902201">
    <property type="term" value="P:negative regulation of bacterial-type flagellum-dependent cell motility"/>
    <property type="evidence" value="ECO:0007669"/>
    <property type="project" value="TreeGrafter"/>
</dbReference>
<dbReference type="FunFam" id="3.30.70.270:FF:000001">
    <property type="entry name" value="Diguanylate cyclase domain protein"/>
    <property type="match status" value="1"/>
</dbReference>
<name>A0A4R6MH35_9GAMM</name>
<dbReference type="SMART" id="SM00267">
    <property type="entry name" value="GGDEF"/>
    <property type="match status" value="1"/>
</dbReference>
<dbReference type="AlphaFoldDB" id="A0A4R6MH35"/>
<reference evidence="6 7" key="1">
    <citation type="submission" date="2019-03" db="EMBL/GenBank/DDBJ databases">
        <title>Genomic Encyclopedia of Type Strains, Phase III (KMG-III): the genomes of soil and plant-associated and newly described type strains.</title>
        <authorList>
            <person name="Whitman W."/>
        </authorList>
    </citation>
    <scope>NUCLEOTIDE SEQUENCE [LARGE SCALE GENOMIC DNA]</scope>
    <source>
        <strain evidence="6 7">CECT 7378</strain>
    </source>
</reference>
<feature type="transmembrane region" description="Helical" evidence="4">
    <location>
        <begin position="79"/>
        <end position="97"/>
    </location>
</feature>
<dbReference type="PANTHER" id="PTHR45138:SF9">
    <property type="entry name" value="DIGUANYLATE CYCLASE DGCM-RELATED"/>
    <property type="match status" value="1"/>
</dbReference>
<dbReference type="InterPro" id="IPR043128">
    <property type="entry name" value="Rev_trsase/Diguanyl_cyclase"/>
</dbReference>